<dbReference type="RefSeq" id="WP_274146277.1">
    <property type="nucleotide sequence ID" value="NZ_JAJUBB010000039.1"/>
</dbReference>
<name>A0ABT5QTS7_9GAMM</name>
<dbReference type="EMBL" id="JAJUBB010000039">
    <property type="protein sequence ID" value="MDD1784382.1"/>
    <property type="molecule type" value="Genomic_DNA"/>
</dbReference>
<evidence type="ECO:0000313" key="2">
    <source>
        <dbReference type="Proteomes" id="UP001149821"/>
    </source>
</evidence>
<evidence type="ECO:0000313" key="1">
    <source>
        <dbReference type="EMBL" id="MDD1784382.1"/>
    </source>
</evidence>
<dbReference type="Pfam" id="PF12974">
    <property type="entry name" value="Phosphonate-bd"/>
    <property type="match status" value="1"/>
</dbReference>
<reference evidence="1" key="1">
    <citation type="submission" date="2021-12" db="EMBL/GenBank/DDBJ databases">
        <title>Enterovibrio ZSDZ35 sp. nov. and Enterovibrio ZSDZ42 sp. nov., isolated from coastal seawater in Qingdao.</title>
        <authorList>
            <person name="Zhang P."/>
        </authorList>
    </citation>
    <scope>NUCLEOTIDE SEQUENCE</scope>
    <source>
        <strain evidence="1">ZSDZ35</strain>
    </source>
</reference>
<dbReference type="PANTHER" id="PTHR35841">
    <property type="entry name" value="PHOSPHONATES-BINDING PERIPLASMIC PROTEIN"/>
    <property type="match status" value="1"/>
</dbReference>
<gene>
    <name evidence="1" type="ORF">LRP49_24695</name>
</gene>
<dbReference type="Gene3D" id="3.40.190.10">
    <property type="entry name" value="Periplasmic binding protein-like II"/>
    <property type="match status" value="2"/>
</dbReference>
<dbReference type="PANTHER" id="PTHR35841:SF1">
    <property type="entry name" value="PHOSPHONATES-BINDING PERIPLASMIC PROTEIN"/>
    <property type="match status" value="1"/>
</dbReference>
<dbReference type="Proteomes" id="UP001149821">
    <property type="component" value="Unassembled WGS sequence"/>
</dbReference>
<proteinExistence type="predicted"/>
<protein>
    <submittedName>
        <fullName evidence="1">Phosphate/phosphite/phosphonate ABC transporter substrate-binding protein</fullName>
    </submittedName>
</protein>
<comment type="caution">
    <text evidence="1">The sequence shown here is derived from an EMBL/GenBank/DDBJ whole genome shotgun (WGS) entry which is preliminary data.</text>
</comment>
<sequence>MTSARSPRTKTTFSSSLLLTVIAFVFSFTSPVSLASSSKPLVFGVVPQQSSAKLIRDWSPVIRKITKMTGIQIRFATAPNIPEFERRLAQGMYDIAYMNPYHFTVFNESPGYQAVAHAKDKKIKGILVVSKNSEIEGLNDLHGQNVAFPAPAAFAATLLTQATLKNQGVEFTPHYVGSHDSSYISVSDGLFSAGGGIVRTLGAAPSETKENLRVLHTTKGYTPHAVATHPSVSDDDRARIQNAFIALSQNDEGKETLKALNITGFQAASNSDWDDVRALNISVIKPK</sequence>
<accession>A0ABT5QTS7</accession>
<organism evidence="1 2">
    <name type="scientific">Enterovibrio qingdaonensis</name>
    <dbReference type="NCBI Taxonomy" id="2899818"/>
    <lineage>
        <taxon>Bacteria</taxon>
        <taxon>Pseudomonadati</taxon>
        <taxon>Pseudomonadota</taxon>
        <taxon>Gammaproteobacteria</taxon>
        <taxon>Vibrionales</taxon>
        <taxon>Vibrionaceae</taxon>
        <taxon>Enterovibrio</taxon>
    </lineage>
</organism>
<dbReference type="SUPFAM" id="SSF53850">
    <property type="entry name" value="Periplasmic binding protein-like II"/>
    <property type="match status" value="1"/>
</dbReference>
<keyword evidence="2" id="KW-1185">Reference proteome</keyword>